<evidence type="ECO:0000313" key="12">
    <source>
        <dbReference type="RefSeq" id="XP_039130253.1"/>
    </source>
</evidence>
<evidence type="ECO:0000256" key="4">
    <source>
        <dbReference type="ARBA" id="ARBA00022741"/>
    </source>
</evidence>
<dbReference type="GO" id="GO:0009626">
    <property type="term" value="P:plant-type hypersensitive response"/>
    <property type="evidence" value="ECO:0007669"/>
    <property type="project" value="UniProtKB-ARBA"/>
</dbReference>
<dbReference type="Pfam" id="PF23598">
    <property type="entry name" value="LRR_14"/>
    <property type="match status" value="1"/>
</dbReference>
<dbReference type="Proteomes" id="UP001515500">
    <property type="component" value="Chromosome 8"/>
</dbReference>
<dbReference type="InterPro" id="IPR058922">
    <property type="entry name" value="WHD_DRP"/>
</dbReference>
<evidence type="ECO:0000259" key="9">
    <source>
        <dbReference type="Pfam" id="PF23559"/>
    </source>
</evidence>
<sequence length="962" mass="110555">MEHIVSFAVTKLVDLLAHEVGFLEGVDDELRSLRDLLQWIEALLKDTDIHSNKDNDERAKLWVNQVRDLAHDAEDIIDNYIFRVHHLDHASPSSWLSSLGACPVLPSKLSILHDLGNKIHKVKGRAQEIYDNQRKIGNIASSGDGPSNSNINEARPPPVRRRRTQDVEEADVLGFDEHFQALARMLMGDDGNKRRAVISITGMGGAGKTTLARKIFSDPGIKRHFTFQAWIWVSQENPARQLLEAIAKNAMSISNLELEDKYLSHAEMKPYENITTKDEQEDWLEHLRHLMVKNEVCSHLKKNKYLVILDDIWSKEAWDTIEGLLPDMMNGSRVLLTTRKQDVALHADRQSPPYEVKFLGEEDSWELFCKKAIPTKCSNDCPPHLKPIGREMVAKCCGLPLAIIVLGRLVLTRRQSAEEWRKLLKSTNWQLRQGEQKISEILALSYHHLPYYMKPCFLYFSIYPKGALISAKRLIRLWIAEGFIQPRDQETMEEVAEDYLEELVHWSMIQVVERHDHGGIKICRIHELLHDLSIFLAQGMNFIHIPSNDKEENILHNCRRLALHDDKSTRYIARSYSIDSNSRLRTITSVDMGKSISKMEKFFHDLKLLRVINLQGTRIKSLPNDIGKLIHLRYLGLRYTDLTELPSSIGKLINLQTLDIKKSMHISELPSQVWKMQRNLRHLEGNYLSIKGLPSTESLPNLQTLSNVKAGTWLQNGLQKMTNISKLGVHDVTGTDKEALLDCLGKLDNLTKLTWKTKLAWKTTYHHMIPSSIFSTSQYRNNIQILYLGGPLEGLPDAICMSASLTKLTLQSTRLQEDPLVMLGKLANLQVLRLRDAFVGEEMVCVEKGFPQLKVLELKSLSELEVWSIKDEAMPKLRELEIEACEYLMMLPQGLQMVTSLQKLKVIRMNDNFCRRLRNNDGEDWEKIKHIPSVMVFRERNKAVPCRQRPQKRKVSHHQICR</sequence>
<dbReference type="InterPro" id="IPR041118">
    <property type="entry name" value="Rx_N"/>
</dbReference>
<dbReference type="Pfam" id="PF23559">
    <property type="entry name" value="WHD_DRP"/>
    <property type="match status" value="1"/>
</dbReference>
<dbReference type="InterPro" id="IPR032675">
    <property type="entry name" value="LRR_dom_sf"/>
</dbReference>
<dbReference type="Pfam" id="PF18052">
    <property type="entry name" value="Rx_N"/>
    <property type="match status" value="1"/>
</dbReference>
<dbReference type="SUPFAM" id="SSF52058">
    <property type="entry name" value="L domain-like"/>
    <property type="match status" value="1"/>
</dbReference>
<dbReference type="InterPro" id="IPR042197">
    <property type="entry name" value="Apaf_helical"/>
</dbReference>
<dbReference type="AlphaFoldDB" id="A0AB40BS21"/>
<dbReference type="InterPro" id="IPR044974">
    <property type="entry name" value="Disease_R_plants"/>
</dbReference>
<dbReference type="InterPro" id="IPR002182">
    <property type="entry name" value="NB-ARC"/>
</dbReference>
<accession>A0AB40BS21</accession>
<dbReference type="InterPro" id="IPR036388">
    <property type="entry name" value="WH-like_DNA-bd_sf"/>
</dbReference>
<dbReference type="Gene3D" id="1.10.10.10">
    <property type="entry name" value="Winged helix-like DNA-binding domain superfamily/Winged helix DNA-binding domain"/>
    <property type="match status" value="1"/>
</dbReference>
<feature type="domain" description="Disease resistance N-terminal" evidence="8">
    <location>
        <begin position="4"/>
        <end position="89"/>
    </location>
</feature>
<keyword evidence="11" id="KW-1185">Reference proteome</keyword>
<keyword evidence="4" id="KW-0547">Nucleotide-binding</keyword>
<feature type="compositionally biased region" description="Polar residues" evidence="6">
    <location>
        <begin position="139"/>
        <end position="152"/>
    </location>
</feature>
<evidence type="ECO:0000256" key="3">
    <source>
        <dbReference type="ARBA" id="ARBA00022737"/>
    </source>
</evidence>
<reference evidence="12" key="1">
    <citation type="submission" date="2025-08" db="UniProtKB">
        <authorList>
            <consortium name="RefSeq"/>
        </authorList>
    </citation>
    <scope>IDENTIFICATION</scope>
</reference>
<organism evidence="11 12">
    <name type="scientific">Dioscorea cayennensis subsp. rotundata</name>
    <name type="common">White Guinea yam</name>
    <name type="synonym">Dioscorea rotundata</name>
    <dbReference type="NCBI Taxonomy" id="55577"/>
    <lineage>
        <taxon>Eukaryota</taxon>
        <taxon>Viridiplantae</taxon>
        <taxon>Streptophyta</taxon>
        <taxon>Embryophyta</taxon>
        <taxon>Tracheophyta</taxon>
        <taxon>Spermatophyta</taxon>
        <taxon>Magnoliopsida</taxon>
        <taxon>Liliopsida</taxon>
        <taxon>Dioscoreales</taxon>
        <taxon>Dioscoreaceae</taxon>
        <taxon>Dioscorea</taxon>
    </lineage>
</organism>
<dbReference type="GeneID" id="120266682"/>
<dbReference type="FunFam" id="3.40.50.300:FF:001091">
    <property type="entry name" value="Probable disease resistance protein At1g61300"/>
    <property type="match status" value="1"/>
</dbReference>
<feature type="domain" description="Disease resistance R13L4/SHOC-2-like LRR" evidence="10">
    <location>
        <begin position="592"/>
        <end position="907"/>
    </location>
</feature>
<dbReference type="RefSeq" id="XP_039130253.1">
    <property type="nucleotide sequence ID" value="XM_039274319.1"/>
</dbReference>
<keyword evidence="5" id="KW-0611">Plant defense</keyword>
<evidence type="ECO:0000259" key="7">
    <source>
        <dbReference type="Pfam" id="PF00931"/>
    </source>
</evidence>
<dbReference type="PANTHER" id="PTHR23155:SF1185">
    <property type="entry name" value="DISEASE RESISTANCE RPP8-LIKE PROTEIN 3-RELATED"/>
    <property type="match status" value="1"/>
</dbReference>
<dbReference type="SUPFAM" id="SSF52540">
    <property type="entry name" value="P-loop containing nucleoside triphosphate hydrolases"/>
    <property type="match status" value="1"/>
</dbReference>
<dbReference type="Gene3D" id="1.20.5.4130">
    <property type="match status" value="1"/>
</dbReference>
<feature type="domain" description="NB-ARC" evidence="7">
    <location>
        <begin position="177"/>
        <end position="376"/>
    </location>
</feature>
<evidence type="ECO:0000256" key="1">
    <source>
        <dbReference type="ARBA" id="ARBA00008894"/>
    </source>
</evidence>
<dbReference type="GO" id="GO:0043531">
    <property type="term" value="F:ADP binding"/>
    <property type="evidence" value="ECO:0007669"/>
    <property type="project" value="InterPro"/>
</dbReference>
<dbReference type="Gene3D" id="3.80.10.10">
    <property type="entry name" value="Ribonuclease Inhibitor"/>
    <property type="match status" value="1"/>
</dbReference>
<evidence type="ECO:0000256" key="5">
    <source>
        <dbReference type="ARBA" id="ARBA00022821"/>
    </source>
</evidence>
<keyword evidence="2" id="KW-0433">Leucine-rich repeat</keyword>
<dbReference type="PANTHER" id="PTHR23155">
    <property type="entry name" value="DISEASE RESISTANCE PROTEIN RP"/>
    <property type="match status" value="1"/>
</dbReference>
<feature type="domain" description="Disease resistance protein winged helix" evidence="9">
    <location>
        <begin position="462"/>
        <end position="532"/>
    </location>
</feature>
<dbReference type="InterPro" id="IPR027417">
    <property type="entry name" value="P-loop_NTPase"/>
</dbReference>
<proteinExistence type="inferred from homology"/>
<name>A0AB40BS21_DIOCR</name>
<dbReference type="GO" id="GO:0002758">
    <property type="term" value="P:innate immune response-activating signaling pathway"/>
    <property type="evidence" value="ECO:0007669"/>
    <property type="project" value="UniProtKB-ARBA"/>
</dbReference>
<dbReference type="GO" id="GO:0042742">
    <property type="term" value="P:defense response to bacterium"/>
    <property type="evidence" value="ECO:0007669"/>
    <property type="project" value="UniProtKB-ARBA"/>
</dbReference>
<dbReference type="InterPro" id="IPR038005">
    <property type="entry name" value="RX-like_CC"/>
</dbReference>
<protein>
    <submittedName>
        <fullName evidence="12">Probable disease resistance protein At1g58602</fullName>
    </submittedName>
</protein>
<evidence type="ECO:0000256" key="2">
    <source>
        <dbReference type="ARBA" id="ARBA00022614"/>
    </source>
</evidence>
<dbReference type="Pfam" id="PF00931">
    <property type="entry name" value="NB-ARC"/>
    <property type="match status" value="1"/>
</dbReference>
<dbReference type="PRINTS" id="PR00364">
    <property type="entry name" value="DISEASERSIST"/>
</dbReference>
<evidence type="ECO:0000256" key="6">
    <source>
        <dbReference type="SAM" id="MobiDB-lite"/>
    </source>
</evidence>
<evidence type="ECO:0000259" key="10">
    <source>
        <dbReference type="Pfam" id="PF23598"/>
    </source>
</evidence>
<dbReference type="InterPro" id="IPR055414">
    <property type="entry name" value="LRR_R13L4/SHOC2-like"/>
</dbReference>
<dbReference type="Gene3D" id="3.40.50.300">
    <property type="entry name" value="P-loop containing nucleotide triphosphate hydrolases"/>
    <property type="match status" value="1"/>
</dbReference>
<dbReference type="FunFam" id="1.10.10.10:FF:000322">
    <property type="entry name" value="Probable disease resistance protein At1g63360"/>
    <property type="match status" value="1"/>
</dbReference>
<gene>
    <name evidence="12" type="primary">LOC120266682</name>
</gene>
<evidence type="ECO:0000259" key="8">
    <source>
        <dbReference type="Pfam" id="PF18052"/>
    </source>
</evidence>
<keyword evidence="3" id="KW-0677">Repeat</keyword>
<feature type="region of interest" description="Disordered" evidence="6">
    <location>
        <begin position="137"/>
        <end position="165"/>
    </location>
</feature>
<evidence type="ECO:0000313" key="11">
    <source>
        <dbReference type="Proteomes" id="UP001515500"/>
    </source>
</evidence>
<dbReference type="CDD" id="cd14798">
    <property type="entry name" value="RX-CC_like"/>
    <property type="match status" value="1"/>
</dbReference>
<comment type="similarity">
    <text evidence="1">Belongs to the disease resistance NB-LRR family.</text>
</comment>
<dbReference type="Gene3D" id="1.10.8.430">
    <property type="entry name" value="Helical domain of apoptotic protease-activating factors"/>
    <property type="match status" value="1"/>
</dbReference>